<dbReference type="AlphaFoldDB" id="A0A6C0H980"/>
<dbReference type="GO" id="GO:0016787">
    <property type="term" value="F:hydrolase activity"/>
    <property type="evidence" value="ECO:0007669"/>
    <property type="project" value="InterPro"/>
</dbReference>
<dbReference type="InterPro" id="IPR006935">
    <property type="entry name" value="Helicase/UvrB_N"/>
</dbReference>
<dbReference type="GO" id="GO:0003677">
    <property type="term" value="F:DNA binding"/>
    <property type="evidence" value="ECO:0007669"/>
    <property type="project" value="InterPro"/>
</dbReference>
<name>A0A6C0H980_9ZZZZ</name>
<feature type="domain" description="Helicase/UvrB N-terminal" evidence="1">
    <location>
        <begin position="170"/>
        <end position="301"/>
    </location>
</feature>
<reference evidence="2" key="1">
    <citation type="journal article" date="2020" name="Nature">
        <title>Giant virus diversity and host interactions through global metagenomics.</title>
        <authorList>
            <person name="Schulz F."/>
            <person name="Roux S."/>
            <person name="Paez-Espino D."/>
            <person name="Jungbluth S."/>
            <person name="Walsh D.A."/>
            <person name="Denef V.J."/>
            <person name="McMahon K.D."/>
            <person name="Konstantinidis K.T."/>
            <person name="Eloe-Fadrosh E.A."/>
            <person name="Kyrpides N.C."/>
            <person name="Woyke T."/>
        </authorList>
    </citation>
    <scope>NUCLEOTIDE SEQUENCE</scope>
    <source>
        <strain evidence="2">GVMAG-M-3300023179-82</strain>
    </source>
</reference>
<dbReference type="EMBL" id="MN739909">
    <property type="protein sequence ID" value="QHT76957.1"/>
    <property type="molecule type" value="Genomic_DNA"/>
</dbReference>
<evidence type="ECO:0000313" key="2">
    <source>
        <dbReference type="EMBL" id="QHT76957.1"/>
    </source>
</evidence>
<dbReference type="SUPFAM" id="SSF52540">
    <property type="entry name" value="P-loop containing nucleoside triphosphate hydrolases"/>
    <property type="match status" value="2"/>
</dbReference>
<dbReference type="GO" id="GO:0005524">
    <property type="term" value="F:ATP binding"/>
    <property type="evidence" value="ECO:0007669"/>
    <property type="project" value="InterPro"/>
</dbReference>
<dbReference type="InterPro" id="IPR027417">
    <property type="entry name" value="P-loop_NTPase"/>
</dbReference>
<sequence length="719" mass="85244">MINNKFGYLYVRFHEAYDKYKSCKFGIAECIINRDGTYKTGENKRGNFKLVIQIAKNKMKLLEKLLQNYFKSLGLHIIFDGGTEFFSVDIINLIIPYLEKTIMHNEFTVLSNKEINNLIRKQPINIFNKINIRDLINSLKNYTHTELTKVQSIYKKNVCYDCVNFSKLTTIRSYQSNIINYSIIKLKEENKIYINLATGGGKSFITYNLFQNINADTIIIFSPRKIINTQNIKLQYLDLLNYKYDIYNFSNNASFSSFIKLPNKKLIIACTQSADKVYEYIIKYNIKNITIWFDEAHWGVEEWINNKNKLFWLTDNNFIKKRIFTSASPNKELCLNNIKYFGELYSPIKINELIKLKWLCSIQPHVLSIYKQSNEVPNNDLLDFIYFNIEGFTRLKRTFGFCFHNKQINAFNLFYKHYNKYKNNETIIKPFLLVGDDFDEPEIVKLNYDYKNIDIYQNNSGSIGYVVAKYSIGYDFNKIDFISICDPKLSIQDIIQCVGRGLRSDNLGINKTNLHKYLVVFIPIFINYETKNKFEKIIQVLKYLIIDIGLTFDKIIFNDINKDLSIIKIDNKEYNGIEEIKSMILDLLSYNIQKDISYEQIKKIISNYNFSSSNEYLLWCNKDLRLPKDPKLKFNEKFINWIDYLNIENKYYNFETAIKKINEYLLCNKINEIELTNIAIKLKELDNMFPPYDLWKDYYNINDLSDIIKYNNIEELVLF</sequence>
<protein>
    <recommendedName>
        <fullName evidence="1">Helicase/UvrB N-terminal domain-containing protein</fullName>
    </recommendedName>
</protein>
<accession>A0A6C0H980</accession>
<dbReference type="Gene3D" id="3.40.50.300">
    <property type="entry name" value="P-loop containing nucleotide triphosphate hydrolases"/>
    <property type="match status" value="2"/>
</dbReference>
<proteinExistence type="predicted"/>
<dbReference type="Pfam" id="PF04851">
    <property type="entry name" value="ResIII"/>
    <property type="match status" value="1"/>
</dbReference>
<organism evidence="2">
    <name type="scientific">viral metagenome</name>
    <dbReference type="NCBI Taxonomy" id="1070528"/>
    <lineage>
        <taxon>unclassified sequences</taxon>
        <taxon>metagenomes</taxon>
        <taxon>organismal metagenomes</taxon>
    </lineage>
</organism>
<dbReference type="CDD" id="cd18785">
    <property type="entry name" value="SF2_C"/>
    <property type="match status" value="1"/>
</dbReference>
<evidence type="ECO:0000259" key="1">
    <source>
        <dbReference type="Pfam" id="PF04851"/>
    </source>
</evidence>